<dbReference type="PANTHER" id="PTHR35585:SF1">
    <property type="entry name" value="HHE DOMAIN PROTEIN (AFU_ORTHOLOGUE AFUA_4G00730)"/>
    <property type="match status" value="1"/>
</dbReference>
<feature type="compositionally biased region" description="Low complexity" evidence="2">
    <location>
        <begin position="179"/>
        <end position="190"/>
    </location>
</feature>
<protein>
    <submittedName>
        <fullName evidence="5">Rho termination factor, N-terminal domain</fullName>
    </submittedName>
</protein>
<proteinExistence type="predicted"/>
<reference evidence="5 6" key="1">
    <citation type="submission" date="2022-06" db="EMBL/GenBank/DDBJ databases">
        <title>Genomic Encyclopedia of Archaeal and Bacterial Type Strains, Phase II (KMG-II): from individual species to whole genera.</title>
        <authorList>
            <person name="Goeker M."/>
        </authorList>
    </citation>
    <scope>NUCLEOTIDE SEQUENCE [LARGE SCALE GENOMIC DNA]</scope>
    <source>
        <strain evidence="5 6">DSM 40477</strain>
    </source>
</reference>
<feature type="coiled-coil region" evidence="1">
    <location>
        <begin position="67"/>
        <end position="115"/>
    </location>
</feature>
<feature type="domain" description="Rho termination factor-like N-terminal" evidence="4">
    <location>
        <begin position="204"/>
        <end position="229"/>
    </location>
</feature>
<dbReference type="RefSeq" id="WP_253674692.1">
    <property type="nucleotide sequence ID" value="NZ_JAMTCP010000073.1"/>
</dbReference>
<feature type="domain" description="Hemerythrin-like" evidence="3">
    <location>
        <begin position="5"/>
        <end position="120"/>
    </location>
</feature>
<dbReference type="InterPro" id="IPR012312">
    <property type="entry name" value="Hemerythrin-like"/>
</dbReference>
<accession>A0ABT1I3Z1</accession>
<keyword evidence="6" id="KW-1185">Reference proteome</keyword>
<feature type="compositionally biased region" description="Basic and acidic residues" evidence="2">
    <location>
        <begin position="197"/>
        <end position="226"/>
    </location>
</feature>
<dbReference type="InterPro" id="IPR011112">
    <property type="entry name" value="Rho-like_N"/>
</dbReference>
<feature type="region of interest" description="Disordered" evidence="2">
    <location>
        <begin position="146"/>
        <end position="238"/>
    </location>
</feature>
<dbReference type="PANTHER" id="PTHR35585">
    <property type="entry name" value="HHE DOMAIN PROTEIN (AFU_ORTHOLOGUE AFUA_4G00730)"/>
    <property type="match status" value="1"/>
</dbReference>
<evidence type="ECO:0000313" key="5">
    <source>
        <dbReference type="EMBL" id="MCP2262503.1"/>
    </source>
</evidence>
<evidence type="ECO:0000256" key="1">
    <source>
        <dbReference type="SAM" id="Coils"/>
    </source>
</evidence>
<comment type="caution">
    <text evidence="5">The sequence shown here is derived from an EMBL/GenBank/DDBJ whole genome shotgun (WGS) entry which is preliminary data.</text>
</comment>
<sequence>MAEDAITLITRDHRAMEELFERLRTDVERRPELLRELGAMLIAHSRAEEEHVYPEVVRAAPEERGEVHHGQEEHEEAERILHQLEQTDPASDEFADVLGELVEAIEHHVEEEENEVLPALAEAVGKKRLRELGKVFQERRAQEMAAYEAESERMAPAPRQSEETRSTRARAGAGGGGAKQKTAQRGAAEGARGGAPKQREPSRHELYEKAKEMGVEGRSKMSKDELAAAVSGGGRRRR</sequence>
<dbReference type="Pfam" id="PF01814">
    <property type="entry name" value="Hemerythrin"/>
    <property type="match status" value="1"/>
</dbReference>
<dbReference type="Pfam" id="PF07498">
    <property type="entry name" value="Rho_N"/>
    <property type="match status" value="1"/>
</dbReference>
<evidence type="ECO:0000313" key="6">
    <source>
        <dbReference type="Proteomes" id="UP001205311"/>
    </source>
</evidence>
<dbReference type="Gene3D" id="1.20.120.520">
    <property type="entry name" value="nmb1532 protein domain like"/>
    <property type="match status" value="1"/>
</dbReference>
<evidence type="ECO:0000259" key="4">
    <source>
        <dbReference type="Pfam" id="PF07498"/>
    </source>
</evidence>
<name>A0ABT1I3Z1_STRSD</name>
<keyword evidence="1" id="KW-0175">Coiled coil</keyword>
<evidence type="ECO:0000256" key="2">
    <source>
        <dbReference type="SAM" id="MobiDB-lite"/>
    </source>
</evidence>
<gene>
    <name evidence="5" type="ORF">LX15_006242</name>
</gene>
<evidence type="ECO:0000259" key="3">
    <source>
        <dbReference type="Pfam" id="PF01814"/>
    </source>
</evidence>
<organism evidence="5 6">
    <name type="scientific">Streptoalloteichus tenebrarius (strain ATCC 17920 / DSM 40477 / JCM 4838 / CBS 697.72 / NBRC 16177 / NCIMB 11028 / NRRL B-12390 / A12253. 1 / ISP 5477)</name>
    <name type="common">Streptomyces tenebrarius</name>
    <dbReference type="NCBI Taxonomy" id="1933"/>
    <lineage>
        <taxon>Bacteria</taxon>
        <taxon>Bacillati</taxon>
        <taxon>Actinomycetota</taxon>
        <taxon>Actinomycetes</taxon>
        <taxon>Pseudonocardiales</taxon>
        <taxon>Pseudonocardiaceae</taxon>
        <taxon>Streptoalloteichus</taxon>
    </lineage>
</organism>
<dbReference type="Proteomes" id="UP001205311">
    <property type="component" value="Unassembled WGS sequence"/>
</dbReference>
<dbReference type="EMBL" id="JAMTCP010000073">
    <property type="protein sequence ID" value="MCP2262503.1"/>
    <property type="molecule type" value="Genomic_DNA"/>
</dbReference>